<proteinExistence type="predicted"/>
<evidence type="ECO:0000313" key="1">
    <source>
        <dbReference type="EMBL" id="MCG2419539.1"/>
    </source>
</evidence>
<dbReference type="RefSeq" id="WP_237603329.1">
    <property type="nucleotide sequence ID" value="NZ_JAIRBA010000021.1"/>
</dbReference>
<dbReference type="EMBL" id="JAIRBA010000021">
    <property type="protein sequence ID" value="MCG2419539.1"/>
    <property type="molecule type" value="Genomic_DNA"/>
</dbReference>
<dbReference type="InterPro" id="IPR013389">
    <property type="entry name" value="CRISPR-assoc_prot_Cas8b"/>
</dbReference>
<keyword evidence="2" id="KW-1185">Reference proteome</keyword>
<dbReference type="Pfam" id="PF09484">
    <property type="entry name" value="Cas_TM1802"/>
    <property type="match status" value="1"/>
</dbReference>
<dbReference type="AlphaFoldDB" id="A0A9X1U166"/>
<evidence type="ECO:0000313" key="2">
    <source>
        <dbReference type="Proteomes" id="UP001139461"/>
    </source>
</evidence>
<accession>A0A9X1U166</accession>
<protein>
    <submittedName>
        <fullName evidence="1">TM1802 family CRISPR-associated protein</fullName>
    </submittedName>
</protein>
<name>A0A9X1U166_9FLAO</name>
<gene>
    <name evidence="1" type="ORF">K8089_10935</name>
</gene>
<organism evidence="1 2">
    <name type="scientific">Aequorivita vitellina</name>
    <dbReference type="NCBI Taxonomy" id="2874475"/>
    <lineage>
        <taxon>Bacteria</taxon>
        <taxon>Pseudomonadati</taxon>
        <taxon>Bacteroidota</taxon>
        <taxon>Flavobacteriia</taxon>
        <taxon>Flavobacteriales</taxon>
        <taxon>Flavobacteriaceae</taxon>
        <taxon>Aequorivita</taxon>
    </lineage>
</organism>
<sequence>MITTLYNFAKLLYSDENLQPYFSPAENPFEGREINGKVLKGIVEEGSFSHFELEDFNSTFIPKYLYRRPPGANGTNTVPTLYINTKDPNKTSKKIRQSIENYNLDFTSKEDLEKAIHLFEEFDFNKGYYYIITFSIDGKYFGEFEEYISVFEEEAYKKYYQKNYGKTKKKNQLCALTNKSATVYGFVDTLGFTVDADSFRRNSFDANKAYTMFPVSEEAIPYLEGARGILLNRLSAHFFGSFKYALVPHFVFQPELSLAQYIASKFLDKAALNIDNNDGANGFFNDTELILNEIIEDGDLRRNDIYYTMLFFEQQQAQFKIYLELNDVLPSRIAKVLDAKKEAENHYHIYTTYITKKGEVRQQKITLFRLREYFITGQKNIQPAFFRLIQSIFTGQPYDDSKVIRLILESWKKSFKENYHNEENTFNYLVKYSLGNLIFLNALEIFKSEYKMSKHSLTTEKQDAFSFIEAHPAYFEKEYLKGAFIFGCLTTRLLYNQPGNAFMKELNGLNIDKDLISKKFPKLIARLRQYDKEFSSLEAAAMRYFANEEKVSKDEISFAFTMGLVLQKDFDRINKDNKSLNTEEK</sequence>
<dbReference type="Proteomes" id="UP001139461">
    <property type="component" value="Unassembled WGS sequence"/>
</dbReference>
<comment type="caution">
    <text evidence="1">The sequence shown here is derived from an EMBL/GenBank/DDBJ whole genome shotgun (WGS) entry which is preliminary data.</text>
</comment>
<reference evidence="1" key="1">
    <citation type="submission" date="2021-09" db="EMBL/GenBank/DDBJ databases">
        <title>Genome of Aequorivita sp. strain F47161.</title>
        <authorList>
            <person name="Wang Y."/>
        </authorList>
    </citation>
    <scope>NUCLEOTIDE SEQUENCE</scope>
    <source>
        <strain evidence="1">F47161</strain>
    </source>
</reference>